<sequence length="110" mass="12427">MSSSIKPSDEAKFVPENANFQLPSHIDICGITFARYSELNSSFNQAYQKTGVHTLSQRLSNIEKIISLPKLISTNWNFWYNSVIQLMLLTETSVVFLQNPPSTTATIVWS</sequence>
<protein>
    <submittedName>
        <fullName evidence="1">Uncharacterized protein</fullName>
    </submittedName>
</protein>
<evidence type="ECO:0000313" key="1">
    <source>
        <dbReference type="EMBL" id="POS81670.1"/>
    </source>
</evidence>
<gene>
    <name evidence="1" type="ORF">EPUL_006784</name>
</gene>
<reference evidence="1 2" key="1">
    <citation type="submission" date="2017-10" db="EMBL/GenBank/DDBJ databases">
        <title>Development of genomic resources for the powdery mildew, Erysiphe pulchra.</title>
        <authorList>
            <person name="Wadl P.A."/>
            <person name="Mack B.M."/>
            <person name="Moore G."/>
            <person name="Beltz S.B."/>
        </authorList>
    </citation>
    <scope>NUCLEOTIDE SEQUENCE [LARGE SCALE GENOMIC DNA]</scope>
    <source>
        <strain evidence="1">Cflorida</strain>
    </source>
</reference>
<comment type="caution">
    <text evidence="1">The sequence shown here is derived from an EMBL/GenBank/DDBJ whole genome shotgun (WGS) entry which is preliminary data.</text>
</comment>
<name>A0A2S4PI09_9PEZI</name>
<keyword evidence="2" id="KW-1185">Reference proteome</keyword>
<feature type="non-terminal residue" evidence="1">
    <location>
        <position position="110"/>
    </location>
</feature>
<dbReference type="Proteomes" id="UP000237438">
    <property type="component" value="Unassembled WGS sequence"/>
</dbReference>
<dbReference type="EMBL" id="PEDP01009829">
    <property type="protein sequence ID" value="POS81670.1"/>
    <property type="molecule type" value="Genomic_DNA"/>
</dbReference>
<accession>A0A2S4PI09</accession>
<proteinExistence type="predicted"/>
<organism evidence="1 2">
    <name type="scientific">Erysiphe pulchra</name>
    <dbReference type="NCBI Taxonomy" id="225359"/>
    <lineage>
        <taxon>Eukaryota</taxon>
        <taxon>Fungi</taxon>
        <taxon>Dikarya</taxon>
        <taxon>Ascomycota</taxon>
        <taxon>Pezizomycotina</taxon>
        <taxon>Leotiomycetes</taxon>
        <taxon>Erysiphales</taxon>
        <taxon>Erysiphaceae</taxon>
        <taxon>Erysiphe</taxon>
    </lineage>
</organism>
<dbReference type="AlphaFoldDB" id="A0A2S4PI09"/>
<evidence type="ECO:0000313" key="2">
    <source>
        <dbReference type="Proteomes" id="UP000237438"/>
    </source>
</evidence>